<dbReference type="Gene3D" id="3.40.30.10">
    <property type="entry name" value="Glutaredoxin"/>
    <property type="match status" value="1"/>
</dbReference>
<evidence type="ECO:0000313" key="3">
    <source>
        <dbReference type="EMBL" id="CAF1307222.1"/>
    </source>
</evidence>
<dbReference type="Pfam" id="PF13905">
    <property type="entry name" value="Thioredoxin_8"/>
    <property type="match status" value="1"/>
</dbReference>
<reference evidence="2" key="1">
    <citation type="submission" date="2021-02" db="EMBL/GenBank/DDBJ databases">
        <authorList>
            <person name="Nowell W R."/>
        </authorList>
    </citation>
    <scope>NUCLEOTIDE SEQUENCE</scope>
</reference>
<dbReference type="PROSITE" id="PS51352">
    <property type="entry name" value="THIOREDOXIN_2"/>
    <property type="match status" value="1"/>
</dbReference>
<protein>
    <recommendedName>
        <fullName evidence="1">Thioredoxin domain-containing protein</fullName>
    </recommendedName>
</protein>
<evidence type="ECO:0000313" key="4">
    <source>
        <dbReference type="Proteomes" id="UP000663828"/>
    </source>
</evidence>
<evidence type="ECO:0000259" key="1">
    <source>
        <dbReference type="PROSITE" id="PS51352"/>
    </source>
</evidence>
<dbReference type="OrthoDB" id="409136at2759"/>
<proteinExistence type="predicted"/>
<sequence length="161" mass="18542">MAGVAKLFDGHILDKSNRNVDLNDDRYKGKVIGLYFSAHWCPPCRGFTPILVDFYNKYGSEKKLEIIFISSDNDEGSFNEYYQEMPWLTLDFKEREKKNELDEKFQVDGIPTLILLDGNSGNILCKDARQEIQFNDKQGDRFPWTSSSEATKKSSRSCICC</sequence>
<dbReference type="Proteomes" id="UP000663828">
    <property type="component" value="Unassembled WGS sequence"/>
</dbReference>
<feature type="domain" description="Thioredoxin" evidence="1">
    <location>
        <begin position="1"/>
        <end position="156"/>
    </location>
</feature>
<dbReference type="GO" id="GO:0030178">
    <property type="term" value="P:negative regulation of Wnt signaling pathway"/>
    <property type="evidence" value="ECO:0007669"/>
    <property type="project" value="TreeGrafter"/>
</dbReference>
<dbReference type="InterPro" id="IPR036249">
    <property type="entry name" value="Thioredoxin-like_sf"/>
</dbReference>
<evidence type="ECO:0000313" key="5">
    <source>
        <dbReference type="Proteomes" id="UP000663852"/>
    </source>
</evidence>
<dbReference type="GO" id="GO:0031397">
    <property type="term" value="P:negative regulation of protein ubiquitination"/>
    <property type="evidence" value="ECO:0007669"/>
    <property type="project" value="TreeGrafter"/>
</dbReference>
<organism evidence="2 5">
    <name type="scientific">Adineta ricciae</name>
    <name type="common">Rotifer</name>
    <dbReference type="NCBI Taxonomy" id="249248"/>
    <lineage>
        <taxon>Eukaryota</taxon>
        <taxon>Metazoa</taxon>
        <taxon>Spiralia</taxon>
        <taxon>Gnathifera</taxon>
        <taxon>Rotifera</taxon>
        <taxon>Eurotatoria</taxon>
        <taxon>Bdelloidea</taxon>
        <taxon>Adinetida</taxon>
        <taxon>Adinetidae</taxon>
        <taxon>Adineta</taxon>
    </lineage>
</organism>
<dbReference type="PANTHER" id="PTHR46472">
    <property type="entry name" value="NUCLEOREDOXIN"/>
    <property type="match status" value="1"/>
</dbReference>
<dbReference type="GO" id="GO:0005634">
    <property type="term" value="C:nucleus"/>
    <property type="evidence" value="ECO:0007669"/>
    <property type="project" value="TreeGrafter"/>
</dbReference>
<keyword evidence="4" id="KW-1185">Reference proteome</keyword>
<accession>A0A815E3H9</accession>
<gene>
    <name evidence="2" type="ORF">EDS130_LOCUS30925</name>
    <name evidence="3" type="ORF">XAT740_LOCUS29186</name>
</gene>
<dbReference type="SUPFAM" id="SSF52833">
    <property type="entry name" value="Thioredoxin-like"/>
    <property type="match status" value="1"/>
</dbReference>
<dbReference type="AlphaFoldDB" id="A0A815E3H9"/>
<dbReference type="EMBL" id="CAJNOR010002530">
    <property type="protein sequence ID" value="CAF1307222.1"/>
    <property type="molecule type" value="Genomic_DNA"/>
</dbReference>
<comment type="caution">
    <text evidence="2">The sequence shown here is derived from an EMBL/GenBank/DDBJ whole genome shotgun (WGS) entry which is preliminary data.</text>
</comment>
<name>A0A815E3H9_ADIRI</name>
<evidence type="ECO:0000313" key="2">
    <source>
        <dbReference type="EMBL" id="CAF1307011.1"/>
    </source>
</evidence>
<dbReference type="Proteomes" id="UP000663852">
    <property type="component" value="Unassembled WGS sequence"/>
</dbReference>
<dbReference type="InterPro" id="IPR013766">
    <property type="entry name" value="Thioredoxin_domain"/>
</dbReference>
<dbReference type="InterPro" id="IPR012336">
    <property type="entry name" value="Thioredoxin-like_fold"/>
</dbReference>
<dbReference type="PANTHER" id="PTHR46472:SF1">
    <property type="entry name" value="NUCLEOREDOXIN"/>
    <property type="match status" value="1"/>
</dbReference>
<dbReference type="EMBL" id="CAJNOJ010000221">
    <property type="protein sequence ID" value="CAF1307011.1"/>
    <property type="molecule type" value="Genomic_DNA"/>
</dbReference>
<dbReference type="GO" id="GO:0004791">
    <property type="term" value="F:thioredoxin-disulfide reductase (NADPH) activity"/>
    <property type="evidence" value="ECO:0007669"/>
    <property type="project" value="TreeGrafter"/>
</dbReference>